<dbReference type="SUPFAM" id="SSF47874">
    <property type="entry name" value="Annexin"/>
    <property type="match status" value="1"/>
</dbReference>
<feature type="compositionally biased region" description="Low complexity" evidence="3">
    <location>
        <begin position="188"/>
        <end position="210"/>
    </location>
</feature>
<evidence type="ECO:0000256" key="1">
    <source>
        <dbReference type="ARBA" id="ARBA00022737"/>
    </source>
</evidence>
<dbReference type="OrthoDB" id="2134400at2759"/>
<evidence type="ECO:0000256" key="3">
    <source>
        <dbReference type="SAM" id="MobiDB-lite"/>
    </source>
</evidence>
<dbReference type="InterPro" id="IPR018502">
    <property type="entry name" value="Annexin_repeat"/>
</dbReference>
<feature type="compositionally biased region" description="Basic and acidic residues" evidence="3">
    <location>
        <begin position="1"/>
        <end position="11"/>
    </location>
</feature>
<sequence>MPKPEKPEKGTPEYAAYKKAKKERKERREHGRSKSLTVKTDQNTLSVRSHSRAGSEFSYISSVGSGAEEEPGKYKKAAEEAAREVARERGLLGGYSVVGGGASASGSVSAGYQGSYGGSESYSPVSPVSPVSPSPGGAQQRSNSHNRSYSSSAVSASAPPPGQYPSYQQNPYPGQYPPSNLYPPPPGAGLAPPGQYGAPGAYPGYGYPPGYSGPPPLPPPSPGIYPQMSPNAPPPHDPQFAPLPPGVGTGGGVYPPGETPIQYNNPDYYAETHNPPHGTQTTQPYFPGQAGSSAGPYPAPLQLPAPPPPSQYPPVSGSSTAGASSTAHGAVPVPPPLPPKHGFLDSLKIPSFSSLSIKNDKPNQLPPPSPALQPYHGTYQSISPLPSPTLSPSPLFSASGSISIAGHSLNSAFSLGPSAFSPSPGGQSLHQTLTAQRSSEKPIATPVYPAGLPRPATPPYNPTDDAKAILSALKHTFRPPTGPLIEILPTLSPSQIMQLRQEYKSIFKQVNVAKHIKTVFPSNSYGGFGKIAFAVALGPYESEGWFANCWYQRRETRNELLIEALMGKSADEIRKIKAGFKDAKYLNSLEKVVRSELEGNKFRMAVLIQLEGVRMEETAEIRIDSVREDVRRLGEIMERRDARGGETQMIEILVNRSDRWIREMAGQYKATYQRDLAKAVMRHSKNLVGETLLHIINGAVDKPLRDAKLLEQAITALVEQGREDLLISRMVRVHWDPYHMDRVKKVYKKKFKVDLSGRLKGVVDGDFEKFLLRMLRD</sequence>
<dbReference type="EMBL" id="ML120376">
    <property type="protein sequence ID" value="RPB01013.1"/>
    <property type="molecule type" value="Genomic_DNA"/>
</dbReference>
<reference evidence="4 5" key="1">
    <citation type="journal article" date="2018" name="Nat. Ecol. Evol.">
        <title>Pezizomycetes genomes reveal the molecular basis of ectomycorrhizal truffle lifestyle.</title>
        <authorList>
            <person name="Murat C."/>
            <person name="Payen T."/>
            <person name="Noel B."/>
            <person name="Kuo A."/>
            <person name="Morin E."/>
            <person name="Chen J."/>
            <person name="Kohler A."/>
            <person name="Krizsan K."/>
            <person name="Balestrini R."/>
            <person name="Da Silva C."/>
            <person name="Montanini B."/>
            <person name="Hainaut M."/>
            <person name="Levati E."/>
            <person name="Barry K.W."/>
            <person name="Belfiori B."/>
            <person name="Cichocki N."/>
            <person name="Clum A."/>
            <person name="Dockter R.B."/>
            <person name="Fauchery L."/>
            <person name="Guy J."/>
            <person name="Iotti M."/>
            <person name="Le Tacon F."/>
            <person name="Lindquist E.A."/>
            <person name="Lipzen A."/>
            <person name="Malagnac F."/>
            <person name="Mello A."/>
            <person name="Molinier V."/>
            <person name="Miyauchi S."/>
            <person name="Poulain J."/>
            <person name="Riccioni C."/>
            <person name="Rubini A."/>
            <person name="Sitrit Y."/>
            <person name="Splivallo R."/>
            <person name="Traeger S."/>
            <person name="Wang M."/>
            <person name="Zifcakova L."/>
            <person name="Wipf D."/>
            <person name="Zambonelli A."/>
            <person name="Paolocci F."/>
            <person name="Nowrousian M."/>
            <person name="Ottonello S."/>
            <person name="Baldrian P."/>
            <person name="Spatafora J.W."/>
            <person name="Henrissat B."/>
            <person name="Nagy L.G."/>
            <person name="Aury J.M."/>
            <person name="Wincker P."/>
            <person name="Grigoriev I.V."/>
            <person name="Bonfante P."/>
            <person name="Martin F.M."/>
        </authorList>
    </citation>
    <scope>NUCLEOTIDE SEQUENCE [LARGE SCALE GENOMIC DNA]</scope>
    <source>
        <strain evidence="4 5">120613-1</strain>
    </source>
</reference>
<feature type="compositionally biased region" description="Low complexity" evidence="3">
    <location>
        <begin position="164"/>
        <end position="173"/>
    </location>
</feature>
<feature type="region of interest" description="Disordered" evidence="3">
    <location>
        <begin position="420"/>
        <end position="458"/>
    </location>
</feature>
<dbReference type="GO" id="GO:0001786">
    <property type="term" value="F:phosphatidylserine binding"/>
    <property type="evidence" value="ECO:0007669"/>
    <property type="project" value="TreeGrafter"/>
</dbReference>
<feature type="compositionally biased region" description="Polar residues" evidence="3">
    <location>
        <begin position="420"/>
        <end position="437"/>
    </location>
</feature>
<feature type="compositionally biased region" description="Basic and acidic residues" evidence="3">
    <location>
        <begin position="70"/>
        <end position="90"/>
    </location>
</feature>
<feature type="compositionally biased region" description="Pro residues" evidence="3">
    <location>
        <begin position="211"/>
        <end position="223"/>
    </location>
</feature>
<dbReference type="AlphaFoldDB" id="A0A3N4JRS3"/>
<feature type="compositionally biased region" description="Pro residues" evidence="3">
    <location>
        <begin position="231"/>
        <end position="245"/>
    </location>
</feature>
<name>A0A3N4JRS3_9PEZI</name>
<keyword evidence="1" id="KW-0677">Repeat</keyword>
<evidence type="ECO:0000313" key="5">
    <source>
        <dbReference type="Proteomes" id="UP000276215"/>
    </source>
</evidence>
<accession>A0A3N4JRS3</accession>
<dbReference type="PANTHER" id="PTHR10502:SF107">
    <property type="entry name" value="ANNEXIN ANXC4 (AFU_ORTHOLOGUE AFUA_3G07020)"/>
    <property type="match status" value="1"/>
</dbReference>
<dbReference type="GO" id="GO:0005886">
    <property type="term" value="C:plasma membrane"/>
    <property type="evidence" value="ECO:0007669"/>
    <property type="project" value="TreeGrafter"/>
</dbReference>
<dbReference type="InterPro" id="IPR037104">
    <property type="entry name" value="Annexin_sf"/>
</dbReference>
<dbReference type="PROSITE" id="PS51897">
    <property type="entry name" value="ANNEXIN_2"/>
    <property type="match status" value="1"/>
</dbReference>
<organism evidence="4 5">
    <name type="scientific">Choiromyces venosus 120613-1</name>
    <dbReference type="NCBI Taxonomy" id="1336337"/>
    <lineage>
        <taxon>Eukaryota</taxon>
        <taxon>Fungi</taxon>
        <taxon>Dikarya</taxon>
        <taxon>Ascomycota</taxon>
        <taxon>Pezizomycotina</taxon>
        <taxon>Pezizomycetes</taxon>
        <taxon>Pezizales</taxon>
        <taxon>Tuberaceae</taxon>
        <taxon>Choiromyces</taxon>
    </lineage>
</organism>
<dbReference type="STRING" id="1336337.A0A3N4JRS3"/>
<evidence type="ECO:0000256" key="2">
    <source>
        <dbReference type="ARBA" id="ARBA00023216"/>
    </source>
</evidence>
<dbReference type="GO" id="GO:0005634">
    <property type="term" value="C:nucleus"/>
    <property type="evidence" value="ECO:0007669"/>
    <property type="project" value="TreeGrafter"/>
</dbReference>
<keyword evidence="2" id="KW-0041">Annexin</keyword>
<keyword evidence="5" id="KW-1185">Reference proteome</keyword>
<evidence type="ECO:0000313" key="4">
    <source>
        <dbReference type="EMBL" id="RPB01013.1"/>
    </source>
</evidence>
<dbReference type="PANTHER" id="PTHR10502">
    <property type="entry name" value="ANNEXIN"/>
    <property type="match status" value="1"/>
</dbReference>
<feature type="compositionally biased region" description="Basic residues" evidence="3">
    <location>
        <begin position="18"/>
        <end position="33"/>
    </location>
</feature>
<feature type="compositionally biased region" description="Low complexity" evidence="3">
    <location>
        <begin position="313"/>
        <end position="331"/>
    </location>
</feature>
<gene>
    <name evidence="4" type="ORF">L873DRAFT_1735602</name>
</gene>
<dbReference type="GO" id="GO:0005509">
    <property type="term" value="F:calcium ion binding"/>
    <property type="evidence" value="ECO:0007669"/>
    <property type="project" value="InterPro"/>
</dbReference>
<dbReference type="GO" id="GO:0012506">
    <property type="term" value="C:vesicle membrane"/>
    <property type="evidence" value="ECO:0007669"/>
    <property type="project" value="TreeGrafter"/>
</dbReference>
<feature type="compositionally biased region" description="Polar residues" evidence="3">
    <location>
        <begin position="34"/>
        <end position="48"/>
    </location>
</feature>
<feature type="compositionally biased region" description="Low complexity" evidence="3">
    <location>
        <begin position="104"/>
        <end position="157"/>
    </location>
</feature>
<feature type="compositionally biased region" description="Gly residues" evidence="3">
    <location>
        <begin position="91"/>
        <end position="103"/>
    </location>
</feature>
<dbReference type="SMART" id="SM00335">
    <property type="entry name" value="ANX"/>
    <property type="match status" value="3"/>
</dbReference>
<feature type="compositionally biased region" description="Pro residues" evidence="3">
    <location>
        <begin position="174"/>
        <end position="187"/>
    </location>
</feature>
<dbReference type="Gene3D" id="1.10.220.10">
    <property type="entry name" value="Annexin"/>
    <property type="match status" value="3"/>
</dbReference>
<protein>
    <submittedName>
        <fullName evidence="4">Annexin</fullName>
    </submittedName>
</protein>
<feature type="region of interest" description="Disordered" evidence="3">
    <location>
        <begin position="1"/>
        <end position="392"/>
    </location>
</feature>
<feature type="compositionally biased region" description="Pro residues" evidence="3">
    <location>
        <begin position="297"/>
        <end position="312"/>
    </location>
</feature>
<proteinExistence type="predicted"/>
<dbReference type="GO" id="GO:0005737">
    <property type="term" value="C:cytoplasm"/>
    <property type="evidence" value="ECO:0007669"/>
    <property type="project" value="TreeGrafter"/>
</dbReference>
<dbReference type="GO" id="GO:0005544">
    <property type="term" value="F:calcium-dependent phospholipid binding"/>
    <property type="evidence" value="ECO:0007669"/>
    <property type="project" value="InterPro"/>
</dbReference>
<dbReference type="Proteomes" id="UP000276215">
    <property type="component" value="Unassembled WGS sequence"/>
</dbReference>